<dbReference type="Pfam" id="PF06252">
    <property type="entry name" value="GemA"/>
    <property type="match status" value="1"/>
</dbReference>
<gene>
    <name evidence="1" type="ORF">C3Y92_07325</name>
</gene>
<organism evidence="1 2">
    <name type="scientific">Solidesulfovibrio carbinolicus</name>
    <dbReference type="NCBI Taxonomy" id="296842"/>
    <lineage>
        <taxon>Bacteria</taxon>
        <taxon>Pseudomonadati</taxon>
        <taxon>Thermodesulfobacteriota</taxon>
        <taxon>Desulfovibrionia</taxon>
        <taxon>Desulfovibrionales</taxon>
        <taxon>Desulfovibrionaceae</taxon>
        <taxon>Solidesulfovibrio</taxon>
    </lineage>
</organism>
<reference evidence="1 2" key="1">
    <citation type="submission" date="2018-02" db="EMBL/GenBank/DDBJ databases">
        <title>Genome sequence of Desulfovibrio carbinolicus DSM 3852.</title>
        <authorList>
            <person name="Wilbanks E."/>
            <person name="Skennerton C.T."/>
            <person name="Orphan V.J."/>
        </authorList>
    </citation>
    <scope>NUCLEOTIDE SEQUENCE [LARGE SCALE GENOMIC DNA]</scope>
    <source>
        <strain evidence="1 2">DSM 3852</strain>
    </source>
</reference>
<evidence type="ECO:0000313" key="2">
    <source>
        <dbReference type="Proteomes" id="UP000293296"/>
    </source>
</evidence>
<accession>A0A4P6HM80</accession>
<dbReference type="KEGG" id="dcb:C3Y92_07325"/>
<dbReference type="InterPro" id="IPR009363">
    <property type="entry name" value="Phage_Mu_Gp16"/>
</dbReference>
<keyword evidence="2" id="KW-1185">Reference proteome</keyword>
<name>A0A4P6HM80_9BACT</name>
<protein>
    <submittedName>
        <fullName evidence="1">Regulatory protein GemA</fullName>
    </submittedName>
</protein>
<evidence type="ECO:0000313" key="1">
    <source>
        <dbReference type="EMBL" id="QAZ67050.1"/>
    </source>
</evidence>
<dbReference type="EMBL" id="CP026538">
    <property type="protein sequence ID" value="QAZ67050.1"/>
    <property type="molecule type" value="Genomic_DNA"/>
</dbReference>
<proteinExistence type="predicted"/>
<sequence length="137" mass="15238">MRPESRKSLLAKVHIAKKDLALDDGTYRAILERQTGESSCTACSAQQLVRVVAYLRTLGWQEPAKKPTHRKPAVPDAAGYLDKIEALLAEAKRPWSYAGGIAKRMFGVEKLEWLTPEQVRGVMAALIRDAKRHGRTA</sequence>
<dbReference type="RefSeq" id="WP_129351243.1">
    <property type="nucleotide sequence ID" value="NZ_CP026538.1"/>
</dbReference>
<dbReference type="AlphaFoldDB" id="A0A4P6HM80"/>
<dbReference type="OrthoDB" id="5460653at2"/>
<dbReference type="Proteomes" id="UP000293296">
    <property type="component" value="Chromosome"/>
</dbReference>